<protein>
    <submittedName>
        <fullName evidence="3">Aromatic ring-hydroxylating dioxygenase subunit alpha</fullName>
    </submittedName>
</protein>
<sequence>MLATATPLLRRFWYPVMPVGHLSEGPKPFRLLGQDLVIWLDGEGKPAAMDDRCCHRTAKLSKGFYTSGRLACGYHGWEFAADGRVMRVPQRPVDRQGATNMRVPAYQAEIRYGHVWVALEDPIYPLPDFEEEGLGFRRIDEFYEVWTCAGLRLMENSFDNAHFAFVHRTSFGDQGHPEPARLEIEEHEDGFMMITEVPVRNPEIQKKVLNMESDTTVRHMRGRWYAPFLRKLRIQYPNGLSHSIVTCATPIDDGTSMVVQFVFRNDTEEQAKAADVIAFDRIVTDEDRDILESTDYDVPLDQTGIEMNMPSDRPGVLMRRMLARMIAAHQPALEPAE</sequence>
<keyword evidence="1" id="KW-0560">Oxidoreductase</keyword>
<dbReference type="PROSITE" id="PS51296">
    <property type="entry name" value="RIESKE"/>
    <property type="match status" value="1"/>
</dbReference>
<dbReference type="Pfam" id="PF19112">
    <property type="entry name" value="VanA_C"/>
    <property type="match status" value="1"/>
</dbReference>
<accession>A0ABS6H123</accession>
<dbReference type="RefSeq" id="WP_216872477.1">
    <property type="nucleotide sequence ID" value="NZ_JAERQM010000001.1"/>
</dbReference>
<dbReference type="PANTHER" id="PTHR21266">
    <property type="entry name" value="IRON-SULFUR DOMAIN CONTAINING PROTEIN"/>
    <property type="match status" value="1"/>
</dbReference>
<evidence type="ECO:0000259" key="2">
    <source>
        <dbReference type="PROSITE" id="PS51296"/>
    </source>
</evidence>
<dbReference type="InterPro" id="IPR050584">
    <property type="entry name" value="Cholesterol_7-desaturase"/>
</dbReference>
<dbReference type="Pfam" id="PF00355">
    <property type="entry name" value="Rieske"/>
    <property type="match status" value="1"/>
</dbReference>
<dbReference type="InterPro" id="IPR017941">
    <property type="entry name" value="Rieske_2Fe-2S"/>
</dbReference>
<comment type="caution">
    <text evidence="3">The sequence shown here is derived from an EMBL/GenBank/DDBJ whole genome shotgun (WGS) entry which is preliminary data.</text>
</comment>
<gene>
    <name evidence="3" type="ORF">JJQ90_00270</name>
</gene>
<proteinExistence type="predicted"/>
<reference evidence="3 4" key="1">
    <citation type="submission" date="2021-01" db="EMBL/GenBank/DDBJ databases">
        <title>Roseomonas sp. nov, a bacterium isolated from an oil production mixture in Yumen Oilfield.</title>
        <authorList>
            <person name="Wu D."/>
        </authorList>
    </citation>
    <scope>NUCLEOTIDE SEQUENCE [LARGE SCALE GENOMIC DNA]</scope>
    <source>
        <strain evidence="3 4">ROY-5-3</strain>
    </source>
</reference>
<organism evidence="3 4">
    <name type="scientific">Falsiroseomonas oleicola</name>
    <dbReference type="NCBI Taxonomy" id="2801474"/>
    <lineage>
        <taxon>Bacteria</taxon>
        <taxon>Pseudomonadati</taxon>
        <taxon>Pseudomonadota</taxon>
        <taxon>Alphaproteobacteria</taxon>
        <taxon>Acetobacterales</taxon>
        <taxon>Roseomonadaceae</taxon>
        <taxon>Falsiroseomonas</taxon>
    </lineage>
</organism>
<keyword evidence="3" id="KW-0223">Dioxygenase</keyword>
<evidence type="ECO:0000313" key="4">
    <source>
        <dbReference type="Proteomes" id="UP000689967"/>
    </source>
</evidence>
<dbReference type="GO" id="GO:0051213">
    <property type="term" value="F:dioxygenase activity"/>
    <property type="evidence" value="ECO:0007669"/>
    <property type="project" value="UniProtKB-KW"/>
</dbReference>
<dbReference type="Proteomes" id="UP000689967">
    <property type="component" value="Unassembled WGS sequence"/>
</dbReference>
<evidence type="ECO:0000256" key="1">
    <source>
        <dbReference type="ARBA" id="ARBA00023002"/>
    </source>
</evidence>
<dbReference type="InterPro" id="IPR044043">
    <property type="entry name" value="VanA_C_cat"/>
</dbReference>
<name>A0ABS6H123_9PROT</name>
<feature type="domain" description="Rieske" evidence="2">
    <location>
        <begin position="13"/>
        <end position="117"/>
    </location>
</feature>
<dbReference type="EMBL" id="JAERQM010000001">
    <property type="protein sequence ID" value="MBU8542114.1"/>
    <property type="molecule type" value="Genomic_DNA"/>
</dbReference>
<evidence type="ECO:0000313" key="3">
    <source>
        <dbReference type="EMBL" id="MBU8542114.1"/>
    </source>
</evidence>
<keyword evidence="4" id="KW-1185">Reference proteome</keyword>
<dbReference type="PANTHER" id="PTHR21266:SF59">
    <property type="entry name" value="BLR4922 PROTEIN"/>
    <property type="match status" value="1"/>
</dbReference>